<gene>
    <name evidence="2" type="ORF">AB0I59_20885</name>
</gene>
<dbReference type="Pfam" id="PF01047">
    <property type="entry name" value="MarR"/>
    <property type="match status" value="1"/>
</dbReference>
<dbReference type="InterPro" id="IPR036390">
    <property type="entry name" value="WH_DNA-bd_sf"/>
</dbReference>
<evidence type="ECO:0000313" key="2">
    <source>
        <dbReference type="EMBL" id="MEV0971091.1"/>
    </source>
</evidence>
<dbReference type="InterPro" id="IPR036388">
    <property type="entry name" value="WH-like_DNA-bd_sf"/>
</dbReference>
<name>A0ABV3GHF2_MICGL</name>
<dbReference type="PANTHER" id="PTHR33164:SF99">
    <property type="entry name" value="MARR FAMILY REGULATORY PROTEIN"/>
    <property type="match status" value="1"/>
</dbReference>
<reference evidence="2 3" key="1">
    <citation type="submission" date="2024-06" db="EMBL/GenBank/DDBJ databases">
        <title>The Natural Products Discovery Center: Release of the First 8490 Sequenced Strains for Exploring Actinobacteria Biosynthetic Diversity.</title>
        <authorList>
            <person name="Kalkreuter E."/>
            <person name="Kautsar S.A."/>
            <person name="Yang D."/>
            <person name="Bader C.D."/>
            <person name="Teijaro C.N."/>
            <person name="Fluegel L."/>
            <person name="Davis C.M."/>
            <person name="Simpson J.R."/>
            <person name="Lauterbach L."/>
            <person name="Steele A.D."/>
            <person name="Gui C."/>
            <person name="Meng S."/>
            <person name="Li G."/>
            <person name="Viehrig K."/>
            <person name="Ye F."/>
            <person name="Su P."/>
            <person name="Kiefer A.F."/>
            <person name="Nichols A."/>
            <person name="Cepeda A.J."/>
            <person name="Yan W."/>
            <person name="Fan B."/>
            <person name="Jiang Y."/>
            <person name="Adhikari A."/>
            <person name="Zheng C.-J."/>
            <person name="Schuster L."/>
            <person name="Cowan T.M."/>
            <person name="Smanski M.J."/>
            <person name="Chevrette M.G."/>
            <person name="De Carvalho L.P.S."/>
            <person name="Shen B."/>
        </authorList>
    </citation>
    <scope>NUCLEOTIDE SEQUENCE [LARGE SCALE GENOMIC DNA]</scope>
    <source>
        <strain evidence="2 3">NPDC050100</strain>
    </source>
</reference>
<organism evidence="2 3">
    <name type="scientific">Microtetraspora glauca</name>
    <dbReference type="NCBI Taxonomy" id="1996"/>
    <lineage>
        <taxon>Bacteria</taxon>
        <taxon>Bacillati</taxon>
        <taxon>Actinomycetota</taxon>
        <taxon>Actinomycetes</taxon>
        <taxon>Streptosporangiales</taxon>
        <taxon>Streptosporangiaceae</taxon>
        <taxon>Microtetraspora</taxon>
    </lineage>
</organism>
<evidence type="ECO:0000259" key="1">
    <source>
        <dbReference type="PROSITE" id="PS50995"/>
    </source>
</evidence>
<dbReference type="SMART" id="SM00347">
    <property type="entry name" value="HTH_MARR"/>
    <property type="match status" value="1"/>
</dbReference>
<dbReference type="InterPro" id="IPR000835">
    <property type="entry name" value="HTH_MarR-typ"/>
</dbReference>
<keyword evidence="3" id="KW-1185">Reference proteome</keyword>
<proteinExistence type="predicted"/>
<dbReference type="Gene3D" id="1.10.10.10">
    <property type="entry name" value="Winged helix-like DNA-binding domain superfamily/Winged helix DNA-binding domain"/>
    <property type="match status" value="1"/>
</dbReference>
<sequence>MKETPWLDERELDAWLAYLTASHLLERRIEEQLKADSGLTHDQYEILVRLSSAPGRAMRMTELARMVVVSKSGLTYQVGGLEKKGLVERTSCPSDDRGVMAVLTDEGTRCLERTAPGHLAVVRAYLIDHCDPDELTTMTRIMRKAATAMGAFPPTSA</sequence>
<dbReference type="EMBL" id="JBFALK010000011">
    <property type="protein sequence ID" value="MEV0971091.1"/>
    <property type="molecule type" value="Genomic_DNA"/>
</dbReference>
<accession>A0ABV3GHF2</accession>
<dbReference type="RefSeq" id="WP_061258960.1">
    <property type="nucleotide sequence ID" value="NZ_JBFALK010000011.1"/>
</dbReference>
<dbReference type="Proteomes" id="UP001551675">
    <property type="component" value="Unassembled WGS sequence"/>
</dbReference>
<dbReference type="PROSITE" id="PS50995">
    <property type="entry name" value="HTH_MARR_2"/>
    <property type="match status" value="1"/>
</dbReference>
<dbReference type="InterPro" id="IPR039422">
    <property type="entry name" value="MarR/SlyA-like"/>
</dbReference>
<feature type="domain" description="HTH marR-type" evidence="1">
    <location>
        <begin position="9"/>
        <end position="147"/>
    </location>
</feature>
<dbReference type="PANTHER" id="PTHR33164">
    <property type="entry name" value="TRANSCRIPTIONAL REGULATOR, MARR FAMILY"/>
    <property type="match status" value="1"/>
</dbReference>
<comment type="caution">
    <text evidence="2">The sequence shown here is derived from an EMBL/GenBank/DDBJ whole genome shotgun (WGS) entry which is preliminary data.</text>
</comment>
<dbReference type="PRINTS" id="PR00598">
    <property type="entry name" value="HTHMARR"/>
</dbReference>
<dbReference type="SUPFAM" id="SSF46785">
    <property type="entry name" value="Winged helix' DNA-binding domain"/>
    <property type="match status" value="1"/>
</dbReference>
<protein>
    <submittedName>
        <fullName evidence="2">MarR family transcriptional regulator</fullName>
    </submittedName>
</protein>
<evidence type="ECO:0000313" key="3">
    <source>
        <dbReference type="Proteomes" id="UP001551675"/>
    </source>
</evidence>